<comment type="caution">
    <text evidence="2">The sequence shown here is derived from an EMBL/GenBank/DDBJ whole genome shotgun (WGS) entry which is preliminary data.</text>
</comment>
<dbReference type="SUPFAM" id="SSF53756">
    <property type="entry name" value="UDP-Glycosyltransferase/glycogen phosphorylase"/>
    <property type="match status" value="1"/>
</dbReference>
<dbReference type="GO" id="GO:0016758">
    <property type="term" value="F:hexosyltransferase activity"/>
    <property type="evidence" value="ECO:0007669"/>
    <property type="project" value="InterPro"/>
</dbReference>
<gene>
    <name evidence="2" type="ORF">GTA51_00515</name>
</gene>
<sequence length="399" mass="41510">MRIALYCQHVLGMGHLFRTLEILAALDGHKRLLILGGPDTPAALPAGVRLLRLPPLAMDADFRALTLAGPALETAKATRRGRLLEALAAFSPDVFFVELYPFGRKAFEFELIPALTAVREGRFGPCRAVCGVRDILVEKTDQSAYEARVLERLARYFDAVCVHADPGLFPLSATFARAGDIAVPVVHTGYVAPPAIRSRSVAAVRRALGVAAGQELLVASAGGGKVGWEVLAATLAACQEQPRLSAAAVRVFSGPFCDEGAFAGLAAAAGRLPDARVARFTDGFADILAAADLSVSLAGYNTVMGILAAGCRGLVAPFDQNREQRLRATRLAELGLLGVLGPPDLAPAVLAGRMVAALGGPPPPAGGIDLDGARGTARFLETLAAGTGAGLASEKKRIP</sequence>
<evidence type="ECO:0000313" key="2">
    <source>
        <dbReference type="EMBL" id="MYL81620.1"/>
    </source>
</evidence>
<dbReference type="Pfam" id="PF04101">
    <property type="entry name" value="Glyco_tran_28_C"/>
    <property type="match status" value="1"/>
</dbReference>
<proteinExistence type="predicted"/>
<protein>
    <submittedName>
        <fullName evidence="2">Glycosyltransferase</fullName>
    </submittedName>
</protein>
<dbReference type="OrthoDB" id="503443at2"/>
<dbReference type="Proteomes" id="UP000482487">
    <property type="component" value="Unassembled WGS sequence"/>
</dbReference>
<dbReference type="EMBL" id="WVUD01000001">
    <property type="protein sequence ID" value="MYL81620.1"/>
    <property type="molecule type" value="Genomic_DNA"/>
</dbReference>
<dbReference type="PANTHER" id="PTHR21015">
    <property type="entry name" value="UDP-N-ACETYLGLUCOSAMINE--N-ACETYLMURAMYL-(PENTAPEPTIDE) PYROPHOSPHORYL-UNDECAPRENOL N-ACETYLGLUCOSAMINE TRANSFERASE 1"/>
    <property type="match status" value="1"/>
</dbReference>
<keyword evidence="3" id="KW-1185">Reference proteome</keyword>
<feature type="domain" description="Glycosyl transferase family 28 C-terminal" evidence="1">
    <location>
        <begin position="273"/>
        <end position="335"/>
    </location>
</feature>
<dbReference type="Gene3D" id="3.40.50.2000">
    <property type="entry name" value="Glycogen Phosphorylase B"/>
    <property type="match status" value="1"/>
</dbReference>
<dbReference type="AlphaFoldDB" id="A0A7C9ISN2"/>
<keyword evidence="2" id="KW-0808">Transferase</keyword>
<dbReference type="InterPro" id="IPR007235">
    <property type="entry name" value="Glyco_trans_28_C"/>
</dbReference>
<accession>A0A7C9ISN2</accession>
<name>A0A7C9ISN2_9BACT</name>
<dbReference type="PANTHER" id="PTHR21015:SF28">
    <property type="entry name" value="SLL1722 PROTEIN"/>
    <property type="match status" value="1"/>
</dbReference>
<organism evidence="2 3">
    <name type="scientific">Solidesulfovibrio aerotolerans</name>
    <dbReference type="NCBI Taxonomy" id="295255"/>
    <lineage>
        <taxon>Bacteria</taxon>
        <taxon>Pseudomonadati</taxon>
        <taxon>Thermodesulfobacteriota</taxon>
        <taxon>Desulfovibrionia</taxon>
        <taxon>Desulfovibrionales</taxon>
        <taxon>Desulfovibrionaceae</taxon>
        <taxon>Solidesulfovibrio</taxon>
    </lineage>
</organism>
<dbReference type="RefSeq" id="WP_160957791.1">
    <property type="nucleotide sequence ID" value="NZ_WVUD01000001.1"/>
</dbReference>
<evidence type="ECO:0000313" key="3">
    <source>
        <dbReference type="Proteomes" id="UP000482487"/>
    </source>
</evidence>
<reference evidence="2 3" key="1">
    <citation type="submission" date="2020-01" db="EMBL/GenBank/DDBJ databases">
        <title>Genome sequence of Desulfovibrio aerotolerans DSM 16695(T).</title>
        <authorList>
            <person name="Karnachuk O."/>
            <person name="Avakyan M."/>
            <person name="Mardanov A."/>
            <person name="Kadnikov V."/>
            <person name="Ravin N."/>
        </authorList>
    </citation>
    <scope>NUCLEOTIDE SEQUENCE [LARGE SCALE GENOMIC DNA]</scope>
    <source>
        <strain evidence="2 3">DSM 16695</strain>
    </source>
</reference>
<evidence type="ECO:0000259" key="1">
    <source>
        <dbReference type="Pfam" id="PF04101"/>
    </source>
</evidence>